<evidence type="ECO:0000256" key="1">
    <source>
        <dbReference type="SAM" id="MobiDB-lite"/>
    </source>
</evidence>
<feature type="region of interest" description="Disordered" evidence="1">
    <location>
        <begin position="147"/>
        <end position="173"/>
    </location>
</feature>
<reference evidence="3" key="1">
    <citation type="journal article" date="2014" name="Science">
        <title>Ancient hybridizations among the ancestral genomes of bread wheat.</title>
        <authorList>
            <consortium name="International Wheat Genome Sequencing Consortium,"/>
            <person name="Marcussen T."/>
            <person name="Sandve S.R."/>
            <person name="Heier L."/>
            <person name="Spannagl M."/>
            <person name="Pfeifer M."/>
            <person name="Jakobsen K.S."/>
            <person name="Wulff B.B."/>
            <person name="Steuernagel B."/>
            <person name="Mayer K.F."/>
            <person name="Olsen O.A."/>
        </authorList>
    </citation>
    <scope>NUCLEOTIDE SEQUENCE [LARGE SCALE GENOMIC DNA]</scope>
    <source>
        <strain evidence="3">cv. AL8/78</strain>
    </source>
</reference>
<reference evidence="2" key="5">
    <citation type="journal article" date="2021" name="G3 (Bethesda)">
        <title>Aegilops tauschii genome assembly Aet v5.0 features greater sequence contiguity and improved annotation.</title>
        <authorList>
            <person name="Wang L."/>
            <person name="Zhu T."/>
            <person name="Rodriguez J.C."/>
            <person name="Deal K.R."/>
            <person name="Dubcovsky J."/>
            <person name="McGuire P.E."/>
            <person name="Lux T."/>
            <person name="Spannagl M."/>
            <person name="Mayer K.F.X."/>
            <person name="Baldrich P."/>
            <person name="Meyers B.C."/>
            <person name="Huo N."/>
            <person name="Gu Y.Q."/>
            <person name="Zhou H."/>
            <person name="Devos K.M."/>
            <person name="Bennetzen J.L."/>
            <person name="Unver T."/>
            <person name="Budak H."/>
            <person name="Gulick P.J."/>
            <person name="Galiba G."/>
            <person name="Kalapos B."/>
            <person name="Nelson D.R."/>
            <person name="Li P."/>
            <person name="You F.M."/>
            <person name="Luo M.C."/>
            <person name="Dvorak J."/>
        </authorList>
    </citation>
    <scope>NUCLEOTIDE SEQUENCE [LARGE SCALE GENOMIC DNA]</scope>
    <source>
        <strain evidence="2">cv. AL8/78</strain>
    </source>
</reference>
<feature type="region of interest" description="Disordered" evidence="1">
    <location>
        <begin position="12"/>
        <end position="36"/>
    </location>
</feature>
<reference evidence="2" key="3">
    <citation type="journal article" date="2017" name="Nature">
        <title>Genome sequence of the progenitor of the wheat D genome Aegilops tauschii.</title>
        <authorList>
            <person name="Luo M.C."/>
            <person name="Gu Y.Q."/>
            <person name="Puiu D."/>
            <person name="Wang H."/>
            <person name="Twardziok S.O."/>
            <person name="Deal K.R."/>
            <person name="Huo N."/>
            <person name="Zhu T."/>
            <person name="Wang L."/>
            <person name="Wang Y."/>
            <person name="McGuire P.E."/>
            <person name="Liu S."/>
            <person name="Long H."/>
            <person name="Ramasamy R.K."/>
            <person name="Rodriguez J.C."/>
            <person name="Van S.L."/>
            <person name="Yuan L."/>
            <person name="Wang Z."/>
            <person name="Xia Z."/>
            <person name="Xiao L."/>
            <person name="Anderson O.D."/>
            <person name="Ouyang S."/>
            <person name="Liang Y."/>
            <person name="Zimin A.V."/>
            <person name="Pertea G."/>
            <person name="Qi P."/>
            <person name="Bennetzen J.L."/>
            <person name="Dai X."/>
            <person name="Dawson M.W."/>
            <person name="Muller H.G."/>
            <person name="Kugler K."/>
            <person name="Rivarola-Duarte L."/>
            <person name="Spannagl M."/>
            <person name="Mayer K.F.X."/>
            <person name="Lu F.H."/>
            <person name="Bevan M.W."/>
            <person name="Leroy P."/>
            <person name="Li P."/>
            <person name="You F.M."/>
            <person name="Sun Q."/>
            <person name="Liu Z."/>
            <person name="Lyons E."/>
            <person name="Wicker T."/>
            <person name="Salzberg S.L."/>
            <person name="Devos K.M."/>
            <person name="Dvorak J."/>
        </authorList>
    </citation>
    <scope>NUCLEOTIDE SEQUENCE [LARGE SCALE GENOMIC DNA]</scope>
    <source>
        <strain evidence="2">cv. AL8/78</strain>
    </source>
</reference>
<dbReference type="AlphaFoldDB" id="A0A453ALA0"/>
<name>A0A453ALA0_AEGTS</name>
<evidence type="ECO:0000313" key="2">
    <source>
        <dbReference type="EnsemblPlants" id="AET2Gv20183500.3"/>
    </source>
</evidence>
<dbReference type="Proteomes" id="UP000015105">
    <property type="component" value="Chromosome 2D"/>
</dbReference>
<sequence>SIQNYFQLKEDLNSTAAAPPQLLSSPSGRKEEGEPRFELEGRPAYLGAFCLSLLGALRLPPQFSCGEASFPPPPLTPKWNSSLPLLLPFYPFLSCLSLFFTLFSSEIRPIRVAEFRSVASGGSIDGSTDSDLWRACRDLPVYGRRREGGPAAGEDGRRRRRRVRCGRGGRGRG</sequence>
<feature type="compositionally biased region" description="Basic residues" evidence="1">
    <location>
        <begin position="158"/>
        <end position="173"/>
    </location>
</feature>
<accession>A0A453ALA0</accession>
<dbReference type="EnsemblPlants" id="AET2Gv20183500.3">
    <property type="protein sequence ID" value="AET2Gv20183500.3"/>
    <property type="gene ID" value="AET2Gv20183500"/>
</dbReference>
<organism evidence="2 3">
    <name type="scientific">Aegilops tauschii subsp. strangulata</name>
    <name type="common">Goatgrass</name>
    <dbReference type="NCBI Taxonomy" id="200361"/>
    <lineage>
        <taxon>Eukaryota</taxon>
        <taxon>Viridiplantae</taxon>
        <taxon>Streptophyta</taxon>
        <taxon>Embryophyta</taxon>
        <taxon>Tracheophyta</taxon>
        <taxon>Spermatophyta</taxon>
        <taxon>Magnoliopsida</taxon>
        <taxon>Liliopsida</taxon>
        <taxon>Poales</taxon>
        <taxon>Poaceae</taxon>
        <taxon>BOP clade</taxon>
        <taxon>Pooideae</taxon>
        <taxon>Triticodae</taxon>
        <taxon>Triticeae</taxon>
        <taxon>Triticinae</taxon>
        <taxon>Aegilops</taxon>
    </lineage>
</organism>
<protein>
    <submittedName>
        <fullName evidence="2">Uncharacterized protein</fullName>
    </submittedName>
</protein>
<dbReference type="Gramene" id="AET2Gv20183500.3">
    <property type="protein sequence ID" value="AET2Gv20183500.3"/>
    <property type="gene ID" value="AET2Gv20183500"/>
</dbReference>
<evidence type="ECO:0000313" key="3">
    <source>
        <dbReference type="Proteomes" id="UP000015105"/>
    </source>
</evidence>
<reference evidence="2" key="4">
    <citation type="submission" date="2019-03" db="UniProtKB">
        <authorList>
            <consortium name="EnsemblPlants"/>
        </authorList>
    </citation>
    <scope>IDENTIFICATION</scope>
</reference>
<proteinExistence type="predicted"/>
<keyword evidence="3" id="KW-1185">Reference proteome</keyword>
<reference evidence="3" key="2">
    <citation type="journal article" date="2017" name="Nat. Plants">
        <title>The Aegilops tauschii genome reveals multiple impacts of transposons.</title>
        <authorList>
            <person name="Zhao G."/>
            <person name="Zou C."/>
            <person name="Li K."/>
            <person name="Wang K."/>
            <person name="Li T."/>
            <person name="Gao L."/>
            <person name="Zhang X."/>
            <person name="Wang H."/>
            <person name="Yang Z."/>
            <person name="Liu X."/>
            <person name="Jiang W."/>
            <person name="Mao L."/>
            <person name="Kong X."/>
            <person name="Jiao Y."/>
            <person name="Jia J."/>
        </authorList>
    </citation>
    <scope>NUCLEOTIDE SEQUENCE [LARGE SCALE GENOMIC DNA]</scope>
    <source>
        <strain evidence="3">cv. AL8/78</strain>
    </source>
</reference>